<evidence type="ECO:0000313" key="9">
    <source>
        <dbReference type="Proteomes" id="UP000318834"/>
    </source>
</evidence>
<evidence type="ECO:0000256" key="1">
    <source>
        <dbReference type="ARBA" id="ARBA00004196"/>
    </source>
</evidence>
<dbReference type="Proteomes" id="UP000318834">
    <property type="component" value="Unassembled WGS sequence"/>
</dbReference>
<evidence type="ECO:0000259" key="7">
    <source>
        <dbReference type="PROSITE" id="PS51352"/>
    </source>
</evidence>
<evidence type="ECO:0000256" key="5">
    <source>
        <dbReference type="ARBA" id="ARBA00023284"/>
    </source>
</evidence>
<dbReference type="GO" id="GO:0030313">
    <property type="term" value="C:cell envelope"/>
    <property type="evidence" value="ECO:0007669"/>
    <property type="project" value="UniProtKB-SubCell"/>
</dbReference>
<feature type="domain" description="Thioredoxin" evidence="7">
    <location>
        <begin position="45"/>
        <end position="184"/>
    </location>
</feature>
<keyword evidence="4" id="KW-1015">Disulfide bond</keyword>
<comment type="caution">
    <text evidence="8">The sequence shown here is derived from an EMBL/GenBank/DDBJ whole genome shotgun (WGS) entry which is preliminary data.</text>
</comment>
<evidence type="ECO:0000256" key="2">
    <source>
        <dbReference type="ARBA" id="ARBA00022748"/>
    </source>
</evidence>
<dbReference type="InterPro" id="IPR050553">
    <property type="entry name" value="Thioredoxin_ResA/DsbE_sf"/>
</dbReference>
<dbReference type="Gene3D" id="3.40.30.10">
    <property type="entry name" value="Glutaredoxin"/>
    <property type="match status" value="1"/>
</dbReference>
<dbReference type="GO" id="GO:0016209">
    <property type="term" value="F:antioxidant activity"/>
    <property type="evidence" value="ECO:0007669"/>
    <property type="project" value="InterPro"/>
</dbReference>
<keyword evidence="6" id="KW-0472">Membrane</keyword>
<evidence type="ECO:0000256" key="3">
    <source>
        <dbReference type="ARBA" id="ARBA00022968"/>
    </source>
</evidence>
<dbReference type="Pfam" id="PF00578">
    <property type="entry name" value="AhpC-TSA"/>
    <property type="match status" value="1"/>
</dbReference>
<accession>A0A537IVE3</accession>
<dbReference type="InterPro" id="IPR013766">
    <property type="entry name" value="Thioredoxin_domain"/>
</dbReference>
<dbReference type="SUPFAM" id="SSF52833">
    <property type="entry name" value="Thioredoxin-like"/>
    <property type="match status" value="1"/>
</dbReference>
<gene>
    <name evidence="8" type="ORF">E6H05_06630</name>
</gene>
<keyword evidence="6" id="KW-0812">Transmembrane</keyword>
<dbReference type="GO" id="GO:0016491">
    <property type="term" value="F:oxidoreductase activity"/>
    <property type="evidence" value="ECO:0007669"/>
    <property type="project" value="InterPro"/>
</dbReference>
<dbReference type="CDD" id="cd02966">
    <property type="entry name" value="TlpA_like_family"/>
    <property type="match status" value="1"/>
</dbReference>
<evidence type="ECO:0000313" key="8">
    <source>
        <dbReference type="EMBL" id="TMI75294.1"/>
    </source>
</evidence>
<feature type="transmembrane region" description="Helical" evidence="6">
    <location>
        <begin position="12"/>
        <end position="35"/>
    </location>
</feature>
<proteinExistence type="predicted"/>
<dbReference type="GO" id="GO:0017004">
    <property type="term" value="P:cytochrome complex assembly"/>
    <property type="evidence" value="ECO:0007669"/>
    <property type="project" value="UniProtKB-KW"/>
</dbReference>
<dbReference type="PANTHER" id="PTHR42852">
    <property type="entry name" value="THIOL:DISULFIDE INTERCHANGE PROTEIN DSBE"/>
    <property type="match status" value="1"/>
</dbReference>
<sequence length="190" mass="20575">MAVAPQVKSSRPLVWTGVAAAAIAAAILLVLVFGLQRDPRAIPSPLVGRQAPGFILPLFDGGTLDTRALHGKIVVVNFWASWCFPACYEEAPHLQRIWERYRGRGVTVVGVNIQDQDKPAREFLDRFRQTFPNGMDPSGKISIDYGVYGVPETFVVDRAGRIVAKHTGAVTKDQLASKIEALLRGGAGAP</sequence>
<keyword evidence="5" id="KW-0676">Redox-active center</keyword>
<dbReference type="InterPro" id="IPR036249">
    <property type="entry name" value="Thioredoxin-like_sf"/>
</dbReference>
<comment type="subcellular location">
    <subcellularLocation>
        <location evidence="1">Cell envelope</location>
    </subcellularLocation>
</comment>
<dbReference type="InterPro" id="IPR000866">
    <property type="entry name" value="AhpC/TSA"/>
</dbReference>
<protein>
    <submittedName>
        <fullName evidence="8">TlpA family protein disulfide reductase</fullName>
    </submittedName>
</protein>
<dbReference type="PROSITE" id="PS51352">
    <property type="entry name" value="THIOREDOXIN_2"/>
    <property type="match status" value="1"/>
</dbReference>
<keyword evidence="2" id="KW-0201">Cytochrome c-type biogenesis</keyword>
<keyword evidence="3" id="KW-0735">Signal-anchor</keyword>
<organism evidence="8 9">
    <name type="scientific">Candidatus Segetimicrobium genomatis</name>
    <dbReference type="NCBI Taxonomy" id="2569760"/>
    <lineage>
        <taxon>Bacteria</taxon>
        <taxon>Bacillati</taxon>
        <taxon>Candidatus Sysuimicrobiota</taxon>
        <taxon>Candidatus Sysuimicrobiia</taxon>
        <taxon>Candidatus Sysuimicrobiales</taxon>
        <taxon>Candidatus Segetimicrobiaceae</taxon>
        <taxon>Candidatus Segetimicrobium</taxon>
    </lineage>
</organism>
<keyword evidence="6" id="KW-1133">Transmembrane helix</keyword>
<reference evidence="8 9" key="1">
    <citation type="journal article" date="2019" name="Nat. Microbiol.">
        <title>Mediterranean grassland soil C-N compound turnover is dependent on rainfall and depth, and is mediated by genomically divergent microorganisms.</title>
        <authorList>
            <person name="Diamond S."/>
            <person name="Andeer P.F."/>
            <person name="Li Z."/>
            <person name="Crits-Christoph A."/>
            <person name="Burstein D."/>
            <person name="Anantharaman K."/>
            <person name="Lane K.R."/>
            <person name="Thomas B.C."/>
            <person name="Pan C."/>
            <person name="Northen T.R."/>
            <person name="Banfield J.F."/>
        </authorList>
    </citation>
    <scope>NUCLEOTIDE SEQUENCE [LARGE SCALE GENOMIC DNA]</scope>
    <source>
        <strain evidence="8">NP_8</strain>
    </source>
</reference>
<dbReference type="EMBL" id="VBAP01000044">
    <property type="protein sequence ID" value="TMI75294.1"/>
    <property type="molecule type" value="Genomic_DNA"/>
</dbReference>
<evidence type="ECO:0000256" key="6">
    <source>
        <dbReference type="SAM" id="Phobius"/>
    </source>
</evidence>
<name>A0A537IVE3_9BACT</name>
<evidence type="ECO:0000256" key="4">
    <source>
        <dbReference type="ARBA" id="ARBA00023157"/>
    </source>
</evidence>
<dbReference type="PANTHER" id="PTHR42852:SF6">
    <property type="entry name" value="THIOL:DISULFIDE INTERCHANGE PROTEIN DSBE"/>
    <property type="match status" value="1"/>
</dbReference>
<dbReference type="AlphaFoldDB" id="A0A537IVE3"/>